<reference evidence="2" key="2">
    <citation type="submission" date="2023-03" db="EMBL/GenBank/DDBJ databases">
        <authorList>
            <person name="Inwood S.N."/>
            <person name="Skelly J.G."/>
            <person name="Guhlin J."/>
            <person name="Harrop T.W.R."/>
            <person name="Goldson S.G."/>
            <person name="Dearden P.K."/>
        </authorList>
    </citation>
    <scope>NUCLEOTIDE SEQUENCE</scope>
    <source>
        <strain evidence="2">Lincoln</strain>
        <tissue evidence="2">Whole body</tissue>
    </source>
</reference>
<dbReference type="PANTHER" id="PTHR14942:SF0">
    <property type="entry name" value="U11_U12 SMALL NUCLEAR RIBONUCLEOPROTEIN 25 KDA PROTEIN"/>
    <property type="match status" value="1"/>
</dbReference>
<accession>A0AA39KGJ9</accession>
<keyword evidence="3" id="KW-1185">Reference proteome</keyword>
<dbReference type="Proteomes" id="UP001168972">
    <property type="component" value="Unassembled WGS sequence"/>
</dbReference>
<protein>
    <recommendedName>
        <fullName evidence="1">SNRNP25 ubiquitin-like domain-containing protein</fullName>
    </recommendedName>
</protein>
<gene>
    <name evidence="2" type="ORF">PV327_008098</name>
</gene>
<feature type="domain" description="SNRNP25 ubiquitin-like" evidence="1">
    <location>
        <begin position="66"/>
        <end position="154"/>
    </location>
</feature>
<dbReference type="GO" id="GO:0005689">
    <property type="term" value="C:U12-type spliceosomal complex"/>
    <property type="evidence" value="ECO:0007669"/>
    <property type="project" value="TreeGrafter"/>
</dbReference>
<proteinExistence type="predicted"/>
<evidence type="ECO:0000313" key="3">
    <source>
        <dbReference type="Proteomes" id="UP001168972"/>
    </source>
</evidence>
<dbReference type="SUPFAM" id="SSF54236">
    <property type="entry name" value="Ubiquitin-like"/>
    <property type="match status" value="1"/>
</dbReference>
<dbReference type="InterPro" id="IPR040610">
    <property type="entry name" value="SNRNP25_ubiquitin"/>
</dbReference>
<dbReference type="AlphaFoldDB" id="A0AA39KGJ9"/>
<evidence type="ECO:0000259" key="1">
    <source>
        <dbReference type="Pfam" id="PF18036"/>
    </source>
</evidence>
<dbReference type="Gene3D" id="3.10.20.90">
    <property type="entry name" value="Phosphatidylinositol 3-kinase Catalytic Subunit, Chain A, domain 1"/>
    <property type="match status" value="1"/>
</dbReference>
<dbReference type="Pfam" id="PF18036">
    <property type="entry name" value="Ubiquitin_4"/>
    <property type="match status" value="1"/>
</dbReference>
<name>A0AA39KGJ9_MICHY</name>
<dbReference type="InterPro" id="IPR029071">
    <property type="entry name" value="Ubiquitin-like_domsf"/>
</dbReference>
<organism evidence="2 3">
    <name type="scientific">Microctonus hyperodae</name>
    <name type="common">Parasitoid wasp</name>
    <dbReference type="NCBI Taxonomy" id="165561"/>
    <lineage>
        <taxon>Eukaryota</taxon>
        <taxon>Metazoa</taxon>
        <taxon>Ecdysozoa</taxon>
        <taxon>Arthropoda</taxon>
        <taxon>Hexapoda</taxon>
        <taxon>Insecta</taxon>
        <taxon>Pterygota</taxon>
        <taxon>Neoptera</taxon>
        <taxon>Endopterygota</taxon>
        <taxon>Hymenoptera</taxon>
        <taxon>Apocrita</taxon>
        <taxon>Ichneumonoidea</taxon>
        <taxon>Braconidae</taxon>
        <taxon>Euphorinae</taxon>
        <taxon>Microctonus</taxon>
    </lineage>
</organism>
<reference evidence="2" key="1">
    <citation type="journal article" date="2023" name="bioRxiv">
        <title>Scaffold-level genome assemblies of two parasitoid biocontrol wasps reveal the parthenogenesis mechanism and an associated novel virus.</title>
        <authorList>
            <person name="Inwood S."/>
            <person name="Skelly J."/>
            <person name="Guhlin J."/>
            <person name="Harrop T."/>
            <person name="Goldson S."/>
            <person name="Dearden P."/>
        </authorList>
    </citation>
    <scope>NUCLEOTIDE SEQUENCE</scope>
    <source>
        <strain evidence="2">Lincoln</strain>
        <tissue evidence="2">Whole body</tissue>
    </source>
</reference>
<sequence length="165" mass="19037">MMSVLENPVNDAPKLENQFSHEELMEFTRGVLNKIIDSDPLFNELPSDATVEEIKAQTAVARGQAITLNLNRSELSKLAIVVPSNNTTVLELKKAIQTQTNLALHREKIKKKISWKHVWKKYHLSSYGVVLNDEKEKIKNYGVSNRTELNYLKRRREKNRVIKLI</sequence>
<dbReference type="EMBL" id="JAQQBR010001834">
    <property type="protein sequence ID" value="KAK0161679.1"/>
    <property type="molecule type" value="Genomic_DNA"/>
</dbReference>
<comment type="caution">
    <text evidence="2">The sequence shown here is derived from an EMBL/GenBank/DDBJ whole genome shotgun (WGS) entry which is preliminary data.</text>
</comment>
<dbReference type="InterPro" id="IPR039690">
    <property type="entry name" value="SNRNP25"/>
</dbReference>
<dbReference type="PANTHER" id="PTHR14942">
    <property type="entry name" value="U11/U12 SMALL NUCLEAR RIBONUCLEOPROTEIN 25 KDA PROTEIN"/>
    <property type="match status" value="1"/>
</dbReference>
<dbReference type="CDD" id="cd17058">
    <property type="entry name" value="Ubl_SNRNP25"/>
    <property type="match status" value="1"/>
</dbReference>
<dbReference type="GO" id="GO:0000398">
    <property type="term" value="P:mRNA splicing, via spliceosome"/>
    <property type="evidence" value="ECO:0007669"/>
    <property type="project" value="InterPro"/>
</dbReference>
<evidence type="ECO:0000313" key="2">
    <source>
        <dbReference type="EMBL" id="KAK0161679.1"/>
    </source>
</evidence>